<accession>W9R480</accession>
<keyword evidence="3" id="KW-1185">Reference proteome</keyword>
<evidence type="ECO:0000313" key="2">
    <source>
        <dbReference type="EMBL" id="EXB67774.1"/>
    </source>
</evidence>
<dbReference type="AlphaFoldDB" id="W9R480"/>
<reference evidence="3" key="1">
    <citation type="submission" date="2013-01" db="EMBL/GenBank/DDBJ databases">
        <title>Draft Genome Sequence of a Mulberry Tree, Morus notabilis C.K. Schneid.</title>
        <authorList>
            <person name="He N."/>
            <person name="Zhao S."/>
        </authorList>
    </citation>
    <scope>NUCLEOTIDE SEQUENCE</scope>
</reference>
<dbReference type="EMBL" id="KE344567">
    <property type="protein sequence ID" value="EXB67774.1"/>
    <property type="molecule type" value="Genomic_DNA"/>
</dbReference>
<proteinExistence type="predicted"/>
<sequence>MKVEIKKQGTAVMAIKVCSNEGHDQNTTAANRGKSSFGVSIQSRTEWQRAKLQQRINGTSKTAAMKASGESDDGYGQ</sequence>
<gene>
    <name evidence="2" type="ORF">L484_001602</name>
</gene>
<name>W9R480_9ROSA</name>
<evidence type="ECO:0000313" key="3">
    <source>
        <dbReference type="Proteomes" id="UP000030645"/>
    </source>
</evidence>
<protein>
    <submittedName>
        <fullName evidence="2">Uncharacterized protein</fullName>
    </submittedName>
</protein>
<dbReference type="Proteomes" id="UP000030645">
    <property type="component" value="Unassembled WGS sequence"/>
</dbReference>
<feature type="region of interest" description="Disordered" evidence="1">
    <location>
        <begin position="55"/>
        <end position="77"/>
    </location>
</feature>
<organism evidence="2 3">
    <name type="scientific">Morus notabilis</name>
    <dbReference type="NCBI Taxonomy" id="981085"/>
    <lineage>
        <taxon>Eukaryota</taxon>
        <taxon>Viridiplantae</taxon>
        <taxon>Streptophyta</taxon>
        <taxon>Embryophyta</taxon>
        <taxon>Tracheophyta</taxon>
        <taxon>Spermatophyta</taxon>
        <taxon>Magnoliopsida</taxon>
        <taxon>eudicotyledons</taxon>
        <taxon>Gunneridae</taxon>
        <taxon>Pentapetalae</taxon>
        <taxon>rosids</taxon>
        <taxon>fabids</taxon>
        <taxon>Rosales</taxon>
        <taxon>Moraceae</taxon>
        <taxon>Moreae</taxon>
        <taxon>Morus</taxon>
    </lineage>
</organism>
<evidence type="ECO:0000256" key="1">
    <source>
        <dbReference type="SAM" id="MobiDB-lite"/>
    </source>
</evidence>